<dbReference type="Proteomes" id="UP001329915">
    <property type="component" value="Chromosome"/>
</dbReference>
<dbReference type="Gene3D" id="3.30.450.20">
    <property type="entry name" value="PAS domain"/>
    <property type="match status" value="1"/>
</dbReference>
<dbReference type="InterPro" id="IPR006675">
    <property type="entry name" value="HDIG_dom"/>
</dbReference>
<dbReference type="InterPro" id="IPR000014">
    <property type="entry name" value="PAS"/>
</dbReference>
<evidence type="ECO:0000313" key="6">
    <source>
        <dbReference type="Proteomes" id="UP001329915"/>
    </source>
</evidence>
<dbReference type="InterPro" id="IPR029016">
    <property type="entry name" value="GAF-like_dom_sf"/>
</dbReference>
<feature type="domain" description="HD" evidence="3">
    <location>
        <begin position="495"/>
        <end position="617"/>
    </location>
</feature>
<evidence type="ECO:0000313" key="5">
    <source>
        <dbReference type="EMBL" id="WRO21689.1"/>
    </source>
</evidence>
<dbReference type="CDD" id="cd01949">
    <property type="entry name" value="GGDEF"/>
    <property type="match status" value="1"/>
</dbReference>
<feature type="domain" description="GGDEF" evidence="2">
    <location>
        <begin position="326"/>
        <end position="461"/>
    </location>
</feature>
<dbReference type="InterPro" id="IPR043128">
    <property type="entry name" value="Rev_trsase/Diguanyl_cyclase"/>
</dbReference>
<dbReference type="SUPFAM" id="SSF55073">
    <property type="entry name" value="Nucleotide cyclase"/>
    <property type="match status" value="1"/>
</dbReference>
<dbReference type="PROSITE" id="PS50887">
    <property type="entry name" value="GGDEF"/>
    <property type="match status" value="1"/>
</dbReference>
<dbReference type="SUPFAM" id="SSF55785">
    <property type="entry name" value="PYP-like sensor domain (PAS domain)"/>
    <property type="match status" value="1"/>
</dbReference>
<dbReference type="AlphaFoldDB" id="A0AAU0UNC5"/>
<dbReference type="CDD" id="cd00077">
    <property type="entry name" value="HDc"/>
    <property type="match status" value="1"/>
</dbReference>
<dbReference type="CDD" id="cd00130">
    <property type="entry name" value="PAS"/>
    <property type="match status" value="1"/>
</dbReference>
<dbReference type="InterPro" id="IPR006674">
    <property type="entry name" value="HD_domain"/>
</dbReference>
<dbReference type="PROSITE" id="PS51831">
    <property type="entry name" value="HD"/>
    <property type="match status" value="1"/>
</dbReference>
<dbReference type="EMBL" id="CP121694">
    <property type="protein sequence ID" value="WRO21689.1"/>
    <property type="molecule type" value="Genomic_DNA"/>
</dbReference>
<feature type="domain" description="HD-GYP" evidence="4">
    <location>
        <begin position="473"/>
        <end position="667"/>
    </location>
</feature>
<dbReference type="Pfam" id="PF13426">
    <property type="entry name" value="PAS_9"/>
    <property type="match status" value="1"/>
</dbReference>
<dbReference type="Gene3D" id="1.10.3210.10">
    <property type="entry name" value="Hypothetical protein af1432"/>
    <property type="match status" value="1"/>
</dbReference>
<dbReference type="InterPro" id="IPR037522">
    <property type="entry name" value="HD_GYP_dom"/>
</dbReference>
<evidence type="ECO:0000259" key="4">
    <source>
        <dbReference type="PROSITE" id="PS51832"/>
    </source>
</evidence>
<dbReference type="Pfam" id="PF13487">
    <property type="entry name" value="HD_5"/>
    <property type="match status" value="1"/>
</dbReference>
<proteinExistence type="predicted"/>
<dbReference type="InterPro" id="IPR003018">
    <property type="entry name" value="GAF"/>
</dbReference>
<dbReference type="Gene3D" id="3.30.70.270">
    <property type="match status" value="1"/>
</dbReference>
<sequence length="667" mass="75769">MPVNPCYSTDTKCIVPDLISHLNQGIIIIDEKQRICHVNQWLCQFVGYEQSELLSMSRTEFIKIITTFSKEVYNELDNIFKDLMEVGKSFKRSAVFVHKNGSSLPVLLSANGLTDSKGRVQAVLYMIDDAQEHVLSEITKNLHLHLHLKEVLDKTIELVVNYLGLSSGAIFLYEESNELLRLVACNVFTKQQLEKLRIPLGEGAPGKIASMRKPMYIENLQTNPNIDPYARKIHLNKSSIGYPMIVKDHLVGVIAFDAQTVRKFSLKEKKLFSEIADLVGAAIYNAQMFEYMEKLSYIDDLTGLFNHRYFQQELSDTIASAYNINKPVSLLMIDIDHFKRFNDTFGHMAGDRLLKELAGLFRLILGAEKFIARYGGEEFAVVLPGATYREALKTAEKIRETVHRHPFEFRGKQAGNPLTISIGVASFPEHCESKNELISCADLALYTAKRGGRNRAEGYFSIIDELYSKTEAAEHDTLKQIRKLLMKINNKDDYTFHHSERVSIHATIIAEAMGLNKYQCNIVRYGAYLHDIGKIKIPRNLLVKNGPLTQDEFKAIREHTKHGYELVKPIKTIKECLPIILYHHERYDGHGYPSGLKGEEIPLFARIVAAADSYDAMTSQRPYQSQKSFDEAIMELTVCAGNQFDPEVVKTFVALLRTKQLSGMDNR</sequence>
<gene>
    <name evidence="5" type="ORF">MFMK1_001500</name>
</gene>
<dbReference type="InterPro" id="IPR003607">
    <property type="entry name" value="HD/PDEase_dom"/>
</dbReference>
<keyword evidence="6" id="KW-1185">Reference proteome</keyword>
<dbReference type="InterPro" id="IPR029787">
    <property type="entry name" value="Nucleotide_cyclase"/>
</dbReference>
<dbReference type="FunFam" id="3.30.70.270:FF:000001">
    <property type="entry name" value="Diguanylate cyclase domain protein"/>
    <property type="match status" value="1"/>
</dbReference>
<dbReference type="SMART" id="SM00471">
    <property type="entry name" value="HDc"/>
    <property type="match status" value="1"/>
</dbReference>
<dbReference type="Gene3D" id="3.30.450.40">
    <property type="match status" value="1"/>
</dbReference>
<dbReference type="EC" id="2.7.7.65" evidence="5"/>
<dbReference type="GO" id="GO:0052621">
    <property type="term" value="F:diguanylate cyclase activity"/>
    <property type="evidence" value="ECO:0007669"/>
    <property type="project" value="UniProtKB-EC"/>
</dbReference>
<reference evidence="5 6" key="1">
    <citation type="submission" date="2023-04" db="EMBL/GenBank/DDBJ databases">
        <authorList>
            <person name="Hsu D."/>
        </authorList>
    </citation>
    <scope>NUCLEOTIDE SEQUENCE [LARGE SCALE GENOMIC DNA]</scope>
    <source>
        <strain evidence="5 6">MK1</strain>
    </source>
</reference>
<dbReference type="SMART" id="SM00065">
    <property type="entry name" value="GAF"/>
    <property type="match status" value="1"/>
</dbReference>
<dbReference type="SUPFAM" id="SSF109604">
    <property type="entry name" value="HD-domain/PDEase-like"/>
    <property type="match status" value="1"/>
</dbReference>
<organism evidence="5 6">
    <name type="scientific">Metallumcola ferriviriculae</name>
    <dbReference type="NCBI Taxonomy" id="3039180"/>
    <lineage>
        <taxon>Bacteria</taxon>
        <taxon>Bacillati</taxon>
        <taxon>Bacillota</taxon>
        <taxon>Clostridia</taxon>
        <taxon>Neomoorellales</taxon>
        <taxon>Desulfitibacteraceae</taxon>
        <taxon>Metallumcola</taxon>
    </lineage>
</organism>
<dbReference type="NCBIfam" id="TIGR00229">
    <property type="entry name" value="sensory_box"/>
    <property type="match status" value="1"/>
</dbReference>
<dbReference type="InterPro" id="IPR035965">
    <property type="entry name" value="PAS-like_dom_sf"/>
</dbReference>
<name>A0AAU0UNC5_9FIRM</name>
<dbReference type="PROSITE" id="PS51832">
    <property type="entry name" value="HD_GYP"/>
    <property type="match status" value="1"/>
</dbReference>
<protein>
    <submittedName>
        <fullName evidence="5">Diguanylate cyclase</fullName>
        <ecNumber evidence="5">2.7.7.65</ecNumber>
    </submittedName>
</protein>
<feature type="domain" description="PAS" evidence="1">
    <location>
        <begin position="18"/>
        <end position="87"/>
    </location>
</feature>
<dbReference type="InterPro" id="IPR000160">
    <property type="entry name" value="GGDEF_dom"/>
</dbReference>
<evidence type="ECO:0000259" key="1">
    <source>
        <dbReference type="PROSITE" id="PS50112"/>
    </source>
</evidence>
<dbReference type="RefSeq" id="WP_366924520.1">
    <property type="nucleotide sequence ID" value="NZ_CP121694.1"/>
</dbReference>
<dbReference type="PANTHER" id="PTHR43155:SF2">
    <property type="entry name" value="CYCLIC DI-GMP PHOSPHODIESTERASE PA4108"/>
    <property type="match status" value="1"/>
</dbReference>
<dbReference type="NCBIfam" id="TIGR00277">
    <property type="entry name" value="HDIG"/>
    <property type="match status" value="1"/>
</dbReference>
<accession>A0AAU0UNC5</accession>
<dbReference type="SUPFAM" id="SSF55781">
    <property type="entry name" value="GAF domain-like"/>
    <property type="match status" value="1"/>
</dbReference>
<dbReference type="KEGG" id="dbc:MFMK1_001500"/>
<dbReference type="SMART" id="SM00267">
    <property type="entry name" value="GGDEF"/>
    <property type="match status" value="1"/>
</dbReference>
<dbReference type="NCBIfam" id="TIGR00254">
    <property type="entry name" value="GGDEF"/>
    <property type="match status" value="1"/>
</dbReference>
<keyword evidence="5" id="KW-0548">Nucleotidyltransferase</keyword>
<dbReference type="PROSITE" id="PS50112">
    <property type="entry name" value="PAS"/>
    <property type="match status" value="1"/>
</dbReference>
<evidence type="ECO:0000259" key="3">
    <source>
        <dbReference type="PROSITE" id="PS51831"/>
    </source>
</evidence>
<dbReference type="PANTHER" id="PTHR43155">
    <property type="entry name" value="CYCLIC DI-GMP PHOSPHODIESTERASE PA4108-RELATED"/>
    <property type="match status" value="1"/>
</dbReference>
<dbReference type="Pfam" id="PF00990">
    <property type="entry name" value="GGDEF"/>
    <property type="match status" value="1"/>
</dbReference>
<keyword evidence="5" id="KW-0808">Transferase</keyword>
<evidence type="ECO:0000259" key="2">
    <source>
        <dbReference type="PROSITE" id="PS50887"/>
    </source>
</evidence>
<dbReference type="Pfam" id="PF13185">
    <property type="entry name" value="GAF_2"/>
    <property type="match status" value="1"/>
</dbReference>